<dbReference type="GO" id="GO:0008270">
    <property type="term" value="F:zinc ion binding"/>
    <property type="evidence" value="ECO:0007669"/>
    <property type="project" value="InterPro"/>
</dbReference>
<evidence type="ECO:0000256" key="4">
    <source>
        <dbReference type="ARBA" id="ARBA00022833"/>
    </source>
</evidence>
<keyword evidence="7" id="KW-0482">Metalloprotease</keyword>
<dbReference type="InterPro" id="IPR024079">
    <property type="entry name" value="MetalloPept_cat_dom_sf"/>
</dbReference>
<reference evidence="7 8" key="1">
    <citation type="submission" date="2020-04" db="EMBL/GenBank/DDBJ databases">
        <authorList>
            <person name="Klaysubun C."/>
            <person name="Duangmal K."/>
            <person name="Lipun K."/>
        </authorList>
    </citation>
    <scope>NUCLEOTIDE SEQUENCE [LARGE SCALE GENOMIC DNA]</scope>
    <source>
        <strain evidence="7 8">DSM 45300</strain>
    </source>
</reference>
<keyword evidence="2" id="KW-0479">Metal-binding</keyword>
<name>A0A848DNX6_9PSEU</name>
<organism evidence="7 8">
    <name type="scientific">Pseudonocardia bannensis</name>
    <dbReference type="NCBI Taxonomy" id="630973"/>
    <lineage>
        <taxon>Bacteria</taxon>
        <taxon>Bacillati</taxon>
        <taxon>Actinomycetota</taxon>
        <taxon>Actinomycetes</taxon>
        <taxon>Pseudonocardiales</taxon>
        <taxon>Pseudonocardiaceae</taxon>
        <taxon>Pseudonocardia</taxon>
    </lineage>
</organism>
<evidence type="ECO:0000256" key="2">
    <source>
        <dbReference type="ARBA" id="ARBA00022723"/>
    </source>
</evidence>
<sequence>MAVLVGVAVAVSVLFVPTSSGPIPSAPWADPAGGGCVAAPGASQRDVDQEDTPEYPWSHTAGQGITVYFETGALPPRYAGFVETAAGIWSQSPCVEAIAIDRCPAGAACSTVAVTGARSRGTDGESEGVQRDGIRVGNAITLYTGLLDDASDNGALAVVVHEMGHALGLVHRNDRDSVMNAETDDRTDPVPDAVDFYNLTAIYGAVQSEG</sequence>
<keyword evidence="1 7" id="KW-0645">Protease</keyword>
<dbReference type="Gene3D" id="3.40.390.10">
    <property type="entry name" value="Collagenase (Catalytic Domain)"/>
    <property type="match status" value="1"/>
</dbReference>
<dbReference type="InterPro" id="IPR001818">
    <property type="entry name" value="Pept_M10_metallopeptidase"/>
</dbReference>
<gene>
    <name evidence="7" type="ORF">HF519_23370</name>
</gene>
<keyword evidence="4" id="KW-0862">Zinc</keyword>
<dbReference type="GO" id="GO:0006508">
    <property type="term" value="P:proteolysis"/>
    <property type="evidence" value="ECO:0007669"/>
    <property type="project" value="UniProtKB-KW"/>
</dbReference>
<protein>
    <submittedName>
        <fullName evidence="7">Matrixin family metalloprotease</fullName>
    </submittedName>
</protein>
<dbReference type="EMBL" id="JAAXKZ010000112">
    <property type="protein sequence ID" value="NMH94462.1"/>
    <property type="molecule type" value="Genomic_DNA"/>
</dbReference>
<evidence type="ECO:0000256" key="1">
    <source>
        <dbReference type="ARBA" id="ARBA00022670"/>
    </source>
</evidence>
<dbReference type="AlphaFoldDB" id="A0A848DNX6"/>
<evidence type="ECO:0000256" key="5">
    <source>
        <dbReference type="SAM" id="MobiDB-lite"/>
    </source>
</evidence>
<dbReference type="SUPFAM" id="SSF55486">
    <property type="entry name" value="Metalloproteases ('zincins'), catalytic domain"/>
    <property type="match status" value="1"/>
</dbReference>
<dbReference type="GO" id="GO:0031012">
    <property type="term" value="C:extracellular matrix"/>
    <property type="evidence" value="ECO:0007669"/>
    <property type="project" value="InterPro"/>
</dbReference>
<evidence type="ECO:0000313" key="7">
    <source>
        <dbReference type="EMBL" id="NMH94462.1"/>
    </source>
</evidence>
<accession>A0A848DNX6</accession>
<dbReference type="GO" id="GO:0004222">
    <property type="term" value="F:metalloendopeptidase activity"/>
    <property type="evidence" value="ECO:0007669"/>
    <property type="project" value="InterPro"/>
</dbReference>
<evidence type="ECO:0000256" key="3">
    <source>
        <dbReference type="ARBA" id="ARBA00022801"/>
    </source>
</evidence>
<keyword evidence="3" id="KW-0378">Hydrolase</keyword>
<comment type="caution">
    <text evidence="7">The sequence shown here is derived from an EMBL/GenBank/DDBJ whole genome shotgun (WGS) entry which is preliminary data.</text>
</comment>
<keyword evidence="8" id="KW-1185">Reference proteome</keyword>
<proteinExistence type="predicted"/>
<dbReference type="RefSeq" id="WP_169415146.1">
    <property type="nucleotide sequence ID" value="NZ_JAAXKZ010000112.1"/>
</dbReference>
<dbReference type="Proteomes" id="UP000586918">
    <property type="component" value="Unassembled WGS sequence"/>
</dbReference>
<feature type="region of interest" description="Disordered" evidence="5">
    <location>
        <begin position="34"/>
        <end position="56"/>
    </location>
</feature>
<feature type="domain" description="Peptidase M10 metallopeptidase" evidence="6">
    <location>
        <begin position="154"/>
        <end position="203"/>
    </location>
</feature>
<dbReference type="Pfam" id="PF00413">
    <property type="entry name" value="Peptidase_M10"/>
    <property type="match status" value="1"/>
</dbReference>
<evidence type="ECO:0000313" key="8">
    <source>
        <dbReference type="Proteomes" id="UP000586918"/>
    </source>
</evidence>
<evidence type="ECO:0000259" key="6">
    <source>
        <dbReference type="Pfam" id="PF00413"/>
    </source>
</evidence>